<evidence type="ECO:0000256" key="6">
    <source>
        <dbReference type="ARBA" id="ARBA00022842"/>
    </source>
</evidence>
<dbReference type="NCBIfam" id="TIGR00757">
    <property type="entry name" value="RNaseEG"/>
    <property type="match status" value="1"/>
</dbReference>
<evidence type="ECO:0000256" key="7">
    <source>
        <dbReference type="ARBA" id="ARBA00022884"/>
    </source>
</evidence>
<dbReference type="GO" id="GO:0003723">
    <property type="term" value="F:RNA binding"/>
    <property type="evidence" value="ECO:0007669"/>
    <property type="project" value="UniProtKB-KW"/>
</dbReference>
<accession>A0A521G148</accession>
<keyword evidence="5 10" id="KW-0378">Hydrolase</keyword>
<dbReference type="PANTHER" id="PTHR30001:SF0">
    <property type="entry name" value="RIBONUCLEASE G"/>
    <property type="match status" value="1"/>
</dbReference>
<evidence type="ECO:0000256" key="4">
    <source>
        <dbReference type="ARBA" id="ARBA00022723"/>
    </source>
</evidence>
<dbReference type="InterPro" id="IPR004659">
    <property type="entry name" value="RNase_E/G"/>
</dbReference>
<gene>
    <name evidence="10" type="ORF">CDV28_11827</name>
</gene>
<dbReference type="InterPro" id="IPR019307">
    <property type="entry name" value="RNA-bd_AU-1/RNase_E/G"/>
</dbReference>
<reference evidence="10" key="1">
    <citation type="submission" date="2017-07" db="EMBL/GenBank/DDBJ databases">
        <title>The cable genome - Insights into the physiology and evolution of filamentous bacteria capable of sulfide oxidation via long distance electron transfer.</title>
        <authorList>
            <person name="Thorup C."/>
            <person name="Bjerg J.T."/>
            <person name="Schreiber L."/>
            <person name="Nielsen L.P."/>
            <person name="Kjeldsen K.U."/>
            <person name="Boesen T."/>
            <person name="Boggild A."/>
            <person name="Meysman F."/>
            <person name="Geelhoed J."/>
            <person name="Schramm A."/>
        </authorList>
    </citation>
    <scope>NUCLEOTIDE SEQUENCE [LARGE SCALE GENOMIC DNA]</scope>
    <source>
        <strain evidence="10">GS</strain>
    </source>
</reference>
<dbReference type="SUPFAM" id="SSF50249">
    <property type="entry name" value="Nucleic acid-binding proteins"/>
    <property type="match status" value="1"/>
</dbReference>
<dbReference type="Gene3D" id="2.40.50.140">
    <property type="entry name" value="Nucleic acid-binding proteins"/>
    <property type="match status" value="1"/>
</dbReference>
<dbReference type="PANTHER" id="PTHR30001">
    <property type="entry name" value="RIBONUCLEASE"/>
    <property type="match status" value="1"/>
</dbReference>
<keyword evidence="2" id="KW-0963">Cytoplasm</keyword>
<keyword evidence="6" id="KW-0460">Magnesium</keyword>
<organism evidence="10 11">
    <name type="scientific">Candidatus Electronema aureum</name>
    <dbReference type="NCBI Taxonomy" id="2005002"/>
    <lineage>
        <taxon>Bacteria</taxon>
        <taxon>Pseudomonadati</taxon>
        <taxon>Thermodesulfobacteriota</taxon>
        <taxon>Desulfobulbia</taxon>
        <taxon>Desulfobulbales</taxon>
        <taxon>Desulfobulbaceae</taxon>
        <taxon>Candidatus Electronema</taxon>
    </lineage>
</organism>
<dbReference type="Pfam" id="PF20833">
    <property type="entry name" value="RNase_E_G_Thio"/>
    <property type="match status" value="1"/>
</dbReference>
<evidence type="ECO:0000259" key="9">
    <source>
        <dbReference type="Pfam" id="PF20833"/>
    </source>
</evidence>
<keyword evidence="4" id="KW-0479">Metal-binding</keyword>
<dbReference type="InterPro" id="IPR048583">
    <property type="entry name" value="RNase_E_G_thioredoxin-like"/>
</dbReference>
<comment type="caution">
    <text evidence="10">The sequence shown here is derived from an EMBL/GenBank/DDBJ whole genome shotgun (WGS) entry which is preliminary data.</text>
</comment>
<proteinExistence type="predicted"/>
<dbReference type="GO" id="GO:0004540">
    <property type="term" value="F:RNA nuclease activity"/>
    <property type="evidence" value="ECO:0007669"/>
    <property type="project" value="InterPro"/>
</dbReference>
<dbReference type="InterPro" id="IPR012340">
    <property type="entry name" value="NA-bd_OB-fold"/>
</dbReference>
<name>A0A521G148_9BACT</name>
<keyword evidence="11" id="KW-1185">Reference proteome</keyword>
<evidence type="ECO:0000259" key="8">
    <source>
        <dbReference type="Pfam" id="PF10150"/>
    </source>
</evidence>
<evidence type="ECO:0000256" key="1">
    <source>
        <dbReference type="ARBA" id="ARBA00001946"/>
    </source>
</evidence>
<protein>
    <submittedName>
        <fullName evidence="10">RNAse G</fullName>
        <ecNumber evidence="10">3.1.26.-</ecNumber>
    </submittedName>
</protein>
<dbReference type="Pfam" id="PF10150">
    <property type="entry name" value="RNase_E_G"/>
    <property type="match status" value="1"/>
</dbReference>
<evidence type="ECO:0000313" key="11">
    <source>
        <dbReference type="Proteomes" id="UP000316238"/>
    </source>
</evidence>
<dbReference type="EC" id="3.1.26.-" evidence="10"/>
<dbReference type="Gene3D" id="3.40.1260.20">
    <property type="entry name" value="Ribonuclease E, catalytic domain"/>
    <property type="match status" value="1"/>
</dbReference>
<evidence type="ECO:0000313" key="10">
    <source>
        <dbReference type="EMBL" id="TAA74753.1"/>
    </source>
</evidence>
<feature type="domain" description="RNA-binding protein AU-1/Ribonuclease E/G" evidence="8">
    <location>
        <begin position="146"/>
        <end position="414"/>
    </location>
</feature>
<dbReference type="CDD" id="cd04453">
    <property type="entry name" value="S1_RNase_E"/>
    <property type="match status" value="1"/>
</dbReference>
<evidence type="ECO:0000256" key="5">
    <source>
        <dbReference type="ARBA" id="ARBA00022801"/>
    </source>
</evidence>
<comment type="cofactor">
    <cofactor evidence="1">
        <name>Mg(2+)</name>
        <dbReference type="ChEBI" id="CHEBI:18420"/>
    </cofactor>
</comment>
<evidence type="ECO:0000256" key="2">
    <source>
        <dbReference type="ARBA" id="ARBA00022490"/>
    </source>
</evidence>
<dbReference type="Proteomes" id="UP000316238">
    <property type="component" value="Unassembled WGS sequence"/>
</dbReference>
<dbReference type="GO" id="GO:0016787">
    <property type="term" value="F:hydrolase activity"/>
    <property type="evidence" value="ECO:0007669"/>
    <property type="project" value="UniProtKB-KW"/>
</dbReference>
<dbReference type="EMBL" id="NQJD01000018">
    <property type="protein sequence ID" value="TAA74753.1"/>
    <property type="molecule type" value="Genomic_DNA"/>
</dbReference>
<sequence>MYTDILINAAPYENRIALVEGGNLLEFHIERPAEKGLVGSIYCGRVVRVLPGMQAAFVDIGLDRTGFLYVDDVYASSLPQLEERMADDEPHCCRRHYPDDPSLTDRCTATTRPGIEKLLKEGQTVMVQIAKDPIGTKGARLTCHITLACRNLVFMPLTNHIGISRKIEDERVREELRQKIESLRPAGTGFIVRTVAENITSAEIEADMEFLLLLWDDIKSAAPRSPVPGIVHKDIDLALRSARDLLTDNVNEVVIDSQEVHERLLAFVSTFAPKLKSRIVHYDSEVPLFEAYGIETAINRAADKKVWLRSGGYLIIETTEALTVIDVNTGRYVGKNDLSETIFKTNMEAVREIAAQLRLRNIGGIIIIDFIDMETEQDRETLYRTLQEAMTKDRTRVNILRMSDFGLVQMTRQRSSENLSRTLNENCPCCGGEGVVKARRTICYEIFRKISRDALQINGSNNITLRVNPRVADLLLREEAGHVRVLEQSISKRITVIPVPDLHVQRYEIIWNE</sequence>
<evidence type="ECO:0000256" key="3">
    <source>
        <dbReference type="ARBA" id="ARBA00022722"/>
    </source>
</evidence>
<dbReference type="GO" id="GO:0005737">
    <property type="term" value="C:cytoplasm"/>
    <property type="evidence" value="ECO:0007669"/>
    <property type="project" value="TreeGrafter"/>
</dbReference>
<keyword evidence="3" id="KW-0540">Nuclease</keyword>
<dbReference type="GO" id="GO:0006364">
    <property type="term" value="P:rRNA processing"/>
    <property type="evidence" value="ECO:0007669"/>
    <property type="project" value="TreeGrafter"/>
</dbReference>
<keyword evidence="7" id="KW-0694">RNA-binding</keyword>
<dbReference type="GO" id="GO:0046872">
    <property type="term" value="F:metal ion binding"/>
    <property type="evidence" value="ECO:0007669"/>
    <property type="project" value="UniProtKB-KW"/>
</dbReference>
<feature type="domain" description="RNase E/G thioredoxin-like" evidence="9">
    <location>
        <begin position="427"/>
        <end position="509"/>
    </location>
</feature>
<dbReference type="AlphaFoldDB" id="A0A521G148"/>